<dbReference type="NCBIfam" id="NF001218">
    <property type="entry name" value="PRK00192.1-5"/>
    <property type="match status" value="1"/>
</dbReference>
<evidence type="ECO:0000256" key="2">
    <source>
        <dbReference type="ARBA" id="ARBA00022801"/>
    </source>
</evidence>
<sequence>MIKKTLVFTDLDGTLMDHYSYKTEDAEDTIVALKFHDIAIIPNTSKTLSEILNIREQLHLTSPFIIENGAAVYIPVNYFKKQPTGTQQQGDFWVKPFCQDKAHWLSLLTEHATQFSEYFEGFSQLTNEQLAALTGLNTAQATMAKQRQYGEPLNWLGSQEVLAEFIAHMQKLGANILQGGRFVHVSGHADKGQAQRWLAKQYQENNPTEAFQTIALGDSDNDSAMLECATIAVQIRSPVHDFPQLKRQHDVYQSQQYGPAGWAECLHKIVLSNLDEQT</sequence>
<protein>
    <submittedName>
        <fullName evidence="4">Mannosyl-3-phosphoglycerate phosphatase</fullName>
    </submittedName>
</protein>
<keyword evidence="2" id="KW-0378">Hydrolase</keyword>
<dbReference type="InterPro" id="IPR006381">
    <property type="entry name" value="HAD-SF-IIB-MPGP"/>
</dbReference>
<dbReference type="SFLD" id="SFLDG01142">
    <property type="entry name" value="C2.B.2:_Mannosyl-3-phosphoglyc"/>
    <property type="match status" value="1"/>
</dbReference>
<dbReference type="SUPFAM" id="SSF56784">
    <property type="entry name" value="HAD-like"/>
    <property type="match status" value="1"/>
</dbReference>
<dbReference type="PANTHER" id="PTHR10000:SF8">
    <property type="entry name" value="HAD SUPERFAMILY HYDROLASE-LIKE, TYPE 3"/>
    <property type="match status" value="1"/>
</dbReference>
<evidence type="ECO:0000313" key="5">
    <source>
        <dbReference type="Proteomes" id="UP001157353"/>
    </source>
</evidence>
<dbReference type="SFLD" id="SFLDS00003">
    <property type="entry name" value="Haloacid_Dehalogenase"/>
    <property type="match status" value="1"/>
</dbReference>
<evidence type="ECO:0000256" key="1">
    <source>
        <dbReference type="ARBA" id="ARBA00022723"/>
    </source>
</evidence>
<comment type="caution">
    <text evidence="4">The sequence shown here is derived from an EMBL/GenBank/DDBJ whole genome shotgun (WGS) entry which is preliminary data.</text>
</comment>
<proteinExistence type="predicted"/>
<keyword evidence="5" id="KW-1185">Reference proteome</keyword>
<dbReference type="Gene3D" id="3.30.980.20">
    <property type="entry name" value="Putative mannosyl-3-phosphoglycerate phosphatase, domain 2"/>
    <property type="match status" value="1"/>
</dbReference>
<organism evidence="4 5">
    <name type="scientific">Psychromonas marina</name>
    <dbReference type="NCBI Taxonomy" id="88364"/>
    <lineage>
        <taxon>Bacteria</taxon>
        <taxon>Pseudomonadati</taxon>
        <taxon>Pseudomonadota</taxon>
        <taxon>Gammaproteobacteria</taxon>
        <taxon>Alteromonadales</taxon>
        <taxon>Psychromonadaceae</taxon>
        <taxon>Psychromonas</taxon>
    </lineage>
</organism>
<dbReference type="Gene3D" id="3.40.50.1000">
    <property type="entry name" value="HAD superfamily/HAD-like"/>
    <property type="match status" value="1"/>
</dbReference>
<dbReference type="Pfam" id="PF08282">
    <property type="entry name" value="Hydrolase_3"/>
    <property type="match status" value="1"/>
</dbReference>
<dbReference type="NCBIfam" id="TIGR01484">
    <property type="entry name" value="HAD-SF-IIB"/>
    <property type="match status" value="1"/>
</dbReference>
<dbReference type="EMBL" id="BSPQ01000005">
    <property type="protein sequence ID" value="GLS90715.1"/>
    <property type="molecule type" value="Genomic_DNA"/>
</dbReference>
<name>A0ABQ6E040_9GAMM</name>
<dbReference type="Proteomes" id="UP001157353">
    <property type="component" value="Unassembled WGS sequence"/>
</dbReference>
<keyword evidence="1" id="KW-0479">Metal-binding</keyword>
<gene>
    <name evidence="4" type="ORF">GCM10007916_17820</name>
</gene>
<evidence type="ECO:0000256" key="3">
    <source>
        <dbReference type="ARBA" id="ARBA00022842"/>
    </source>
</evidence>
<dbReference type="NCBIfam" id="TIGR01486">
    <property type="entry name" value="HAD-SF-IIB-MPGP"/>
    <property type="match status" value="1"/>
</dbReference>
<dbReference type="InterPro" id="IPR006379">
    <property type="entry name" value="HAD-SF_hydro_IIB"/>
</dbReference>
<evidence type="ECO:0000313" key="4">
    <source>
        <dbReference type="EMBL" id="GLS90715.1"/>
    </source>
</evidence>
<keyword evidence="3" id="KW-0460">Magnesium</keyword>
<accession>A0ABQ6E040</accession>
<dbReference type="InterPro" id="IPR036412">
    <property type="entry name" value="HAD-like_sf"/>
</dbReference>
<dbReference type="RefSeq" id="WP_284203837.1">
    <property type="nucleotide sequence ID" value="NZ_BSPQ01000005.1"/>
</dbReference>
<reference evidence="5" key="1">
    <citation type="journal article" date="2019" name="Int. J. Syst. Evol. Microbiol.">
        <title>The Global Catalogue of Microorganisms (GCM) 10K type strain sequencing project: providing services to taxonomists for standard genome sequencing and annotation.</title>
        <authorList>
            <consortium name="The Broad Institute Genomics Platform"/>
            <consortium name="The Broad Institute Genome Sequencing Center for Infectious Disease"/>
            <person name="Wu L."/>
            <person name="Ma J."/>
        </authorList>
    </citation>
    <scope>NUCLEOTIDE SEQUENCE [LARGE SCALE GENOMIC DNA]</scope>
    <source>
        <strain evidence="5">NBRC 103166</strain>
    </source>
</reference>
<dbReference type="InterPro" id="IPR023214">
    <property type="entry name" value="HAD_sf"/>
</dbReference>
<dbReference type="SFLD" id="SFLDG01140">
    <property type="entry name" value="C2.B:_Phosphomannomutase_and_P"/>
    <property type="match status" value="1"/>
</dbReference>
<dbReference type="PANTHER" id="PTHR10000">
    <property type="entry name" value="PHOSPHOSERINE PHOSPHATASE"/>
    <property type="match status" value="1"/>
</dbReference>